<dbReference type="GO" id="GO:0016705">
    <property type="term" value="F:oxidoreductase activity, acting on paired donors, with incorporation or reduction of molecular oxygen"/>
    <property type="evidence" value="ECO:0007669"/>
    <property type="project" value="InterPro"/>
</dbReference>
<sequence length="119" mass="13203">MESHHQDSAYTLTSAGIALIIWFAISYALSILRWRVRTRGLPLPPGPASIPFIGNIAQMRKPEPWRTHRTLCDTYGDTVYVPVMGQSIVILGGPKSISDLLDKRSSVTSDRQQTSIIPL</sequence>
<accession>A0A371DM09</accession>
<dbReference type="GO" id="GO:0016020">
    <property type="term" value="C:membrane"/>
    <property type="evidence" value="ECO:0007669"/>
    <property type="project" value="UniProtKB-SubCell"/>
</dbReference>
<evidence type="ECO:0000256" key="10">
    <source>
        <dbReference type="ARBA" id="ARBA00023033"/>
    </source>
</evidence>
<dbReference type="Pfam" id="PF00067">
    <property type="entry name" value="p450"/>
    <property type="match status" value="1"/>
</dbReference>
<keyword evidence="11 12" id="KW-0472">Membrane</keyword>
<evidence type="ECO:0000313" key="13">
    <source>
        <dbReference type="EMBL" id="RDX53564.1"/>
    </source>
</evidence>
<dbReference type="PANTHER" id="PTHR46300:SF2">
    <property type="entry name" value="CYTOCHROME P450 MONOOXYGENASE ALNH-RELATED"/>
    <property type="match status" value="1"/>
</dbReference>
<dbReference type="Gene3D" id="1.10.630.10">
    <property type="entry name" value="Cytochrome P450"/>
    <property type="match status" value="1"/>
</dbReference>
<evidence type="ECO:0008006" key="15">
    <source>
        <dbReference type="Google" id="ProtNLM"/>
    </source>
</evidence>
<comment type="similarity">
    <text evidence="3">Belongs to the cytochrome P450 family.</text>
</comment>
<dbReference type="EMBL" id="KZ857387">
    <property type="protein sequence ID" value="RDX53564.1"/>
    <property type="molecule type" value="Genomic_DNA"/>
</dbReference>
<keyword evidence="10" id="KW-0503">Monooxygenase</keyword>
<proteinExistence type="inferred from homology"/>
<dbReference type="GO" id="GO:0020037">
    <property type="term" value="F:heme binding"/>
    <property type="evidence" value="ECO:0007669"/>
    <property type="project" value="InterPro"/>
</dbReference>
<dbReference type="SUPFAM" id="SSF48264">
    <property type="entry name" value="Cytochrome P450"/>
    <property type="match status" value="1"/>
</dbReference>
<dbReference type="GO" id="GO:0004497">
    <property type="term" value="F:monooxygenase activity"/>
    <property type="evidence" value="ECO:0007669"/>
    <property type="project" value="UniProtKB-KW"/>
</dbReference>
<gene>
    <name evidence="13" type="ORF">OH76DRAFT_1230244</name>
</gene>
<comment type="subcellular location">
    <subcellularLocation>
        <location evidence="2">Membrane</location>
    </subcellularLocation>
</comment>
<evidence type="ECO:0000256" key="8">
    <source>
        <dbReference type="ARBA" id="ARBA00023002"/>
    </source>
</evidence>
<evidence type="ECO:0000256" key="11">
    <source>
        <dbReference type="ARBA" id="ARBA00023136"/>
    </source>
</evidence>
<keyword evidence="8" id="KW-0560">Oxidoreductase</keyword>
<dbReference type="AlphaFoldDB" id="A0A371DM09"/>
<dbReference type="Proteomes" id="UP000256964">
    <property type="component" value="Unassembled WGS sequence"/>
</dbReference>
<keyword evidence="7 12" id="KW-1133">Transmembrane helix</keyword>
<evidence type="ECO:0000256" key="9">
    <source>
        <dbReference type="ARBA" id="ARBA00023004"/>
    </source>
</evidence>
<reference evidence="13 14" key="1">
    <citation type="journal article" date="2018" name="Biotechnol. Biofuels">
        <title>Integrative visual omics of the white-rot fungus Polyporus brumalis exposes the biotechnological potential of its oxidative enzymes for delignifying raw plant biomass.</title>
        <authorList>
            <person name="Miyauchi S."/>
            <person name="Rancon A."/>
            <person name="Drula E."/>
            <person name="Hage H."/>
            <person name="Chaduli D."/>
            <person name="Favel A."/>
            <person name="Grisel S."/>
            <person name="Henrissat B."/>
            <person name="Herpoel-Gimbert I."/>
            <person name="Ruiz-Duenas F.J."/>
            <person name="Chevret D."/>
            <person name="Hainaut M."/>
            <person name="Lin J."/>
            <person name="Wang M."/>
            <person name="Pangilinan J."/>
            <person name="Lipzen A."/>
            <person name="Lesage-Meessen L."/>
            <person name="Navarro D."/>
            <person name="Riley R."/>
            <person name="Grigoriev I.V."/>
            <person name="Zhou S."/>
            <person name="Raouche S."/>
            <person name="Rosso M.N."/>
        </authorList>
    </citation>
    <scope>NUCLEOTIDE SEQUENCE [LARGE SCALE GENOMIC DNA]</scope>
    <source>
        <strain evidence="13 14">BRFM 1820</strain>
    </source>
</reference>
<name>A0A371DM09_9APHY</name>
<keyword evidence="14" id="KW-1185">Reference proteome</keyword>
<evidence type="ECO:0000256" key="7">
    <source>
        <dbReference type="ARBA" id="ARBA00022989"/>
    </source>
</evidence>
<dbReference type="OrthoDB" id="2802867at2759"/>
<dbReference type="STRING" id="139420.A0A371DM09"/>
<dbReference type="GO" id="GO:0005506">
    <property type="term" value="F:iron ion binding"/>
    <property type="evidence" value="ECO:0007669"/>
    <property type="project" value="InterPro"/>
</dbReference>
<protein>
    <recommendedName>
        <fullName evidence="15">Cytochrome P450</fullName>
    </recommendedName>
</protein>
<comment type="cofactor">
    <cofactor evidence="1">
        <name>heme</name>
        <dbReference type="ChEBI" id="CHEBI:30413"/>
    </cofactor>
</comment>
<keyword evidence="6" id="KW-0479">Metal-binding</keyword>
<keyword evidence="5 12" id="KW-0812">Transmembrane</keyword>
<evidence type="ECO:0000256" key="3">
    <source>
        <dbReference type="ARBA" id="ARBA00010617"/>
    </source>
</evidence>
<dbReference type="InterPro" id="IPR001128">
    <property type="entry name" value="Cyt_P450"/>
</dbReference>
<evidence type="ECO:0000256" key="2">
    <source>
        <dbReference type="ARBA" id="ARBA00004370"/>
    </source>
</evidence>
<dbReference type="PANTHER" id="PTHR46300">
    <property type="entry name" value="P450, PUTATIVE (EUROFUNG)-RELATED-RELATED"/>
    <property type="match status" value="1"/>
</dbReference>
<organism evidence="13 14">
    <name type="scientific">Lentinus brumalis</name>
    <dbReference type="NCBI Taxonomy" id="2498619"/>
    <lineage>
        <taxon>Eukaryota</taxon>
        <taxon>Fungi</taxon>
        <taxon>Dikarya</taxon>
        <taxon>Basidiomycota</taxon>
        <taxon>Agaricomycotina</taxon>
        <taxon>Agaricomycetes</taxon>
        <taxon>Polyporales</taxon>
        <taxon>Polyporaceae</taxon>
        <taxon>Lentinus</taxon>
    </lineage>
</organism>
<evidence type="ECO:0000256" key="12">
    <source>
        <dbReference type="SAM" id="Phobius"/>
    </source>
</evidence>
<keyword evidence="9" id="KW-0408">Iron</keyword>
<dbReference type="InterPro" id="IPR050364">
    <property type="entry name" value="Cytochrome_P450_fung"/>
</dbReference>
<evidence type="ECO:0000256" key="6">
    <source>
        <dbReference type="ARBA" id="ARBA00022723"/>
    </source>
</evidence>
<dbReference type="InterPro" id="IPR036396">
    <property type="entry name" value="Cyt_P450_sf"/>
</dbReference>
<evidence type="ECO:0000256" key="5">
    <source>
        <dbReference type="ARBA" id="ARBA00022692"/>
    </source>
</evidence>
<evidence type="ECO:0000313" key="14">
    <source>
        <dbReference type="Proteomes" id="UP000256964"/>
    </source>
</evidence>
<feature type="transmembrane region" description="Helical" evidence="12">
    <location>
        <begin position="12"/>
        <end position="32"/>
    </location>
</feature>
<evidence type="ECO:0000256" key="4">
    <source>
        <dbReference type="ARBA" id="ARBA00022617"/>
    </source>
</evidence>
<evidence type="ECO:0000256" key="1">
    <source>
        <dbReference type="ARBA" id="ARBA00001971"/>
    </source>
</evidence>
<keyword evidence="4" id="KW-0349">Heme</keyword>